<accession>A0ABQ9IKF2</accession>
<comment type="caution">
    <text evidence="2">The sequence shown here is derived from an EMBL/GenBank/DDBJ whole genome shotgun (WGS) entry which is preliminary data.</text>
</comment>
<dbReference type="InterPro" id="IPR041588">
    <property type="entry name" value="Integrase_H2C2"/>
</dbReference>
<keyword evidence="3" id="KW-1185">Reference proteome</keyword>
<gene>
    <name evidence="2" type="ORF">PR048_002126</name>
</gene>
<protein>
    <recommendedName>
        <fullName evidence="1">Integrase zinc-binding domain-containing protein</fullName>
    </recommendedName>
</protein>
<dbReference type="Proteomes" id="UP001159363">
    <property type="component" value="Chromosome 1"/>
</dbReference>
<reference evidence="2 3" key="1">
    <citation type="submission" date="2023-02" db="EMBL/GenBank/DDBJ databases">
        <title>LHISI_Scaffold_Assembly.</title>
        <authorList>
            <person name="Stuart O.P."/>
            <person name="Cleave R."/>
            <person name="Magrath M.J.L."/>
            <person name="Mikheyev A.S."/>
        </authorList>
    </citation>
    <scope>NUCLEOTIDE SEQUENCE [LARGE SCALE GENOMIC DNA]</scope>
    <source>
        <strain evidence="2">Daus_M_001</strain>
        <tissue evidence="2">Leg muscle</tissue>
    </source>
</reference>
<dbReference type="InterPro" id="IPR036397">
    <property type="entry name" value="RNaseH_sf"/>
</dbReference>
<proteinExistence type="predicted"/>
<dbReference type="EMBL" id="JARBHB010000001">
    <property type="protein sequence ID" value="KAJ8896781.1"/>
    <property type="molecule type" value="Genomic_DNA"/>
</dbReference>
<organism evidence="2 3">
    <name type="scientific">Dryococelus australis</name>
    <dbReference type="NCBI Taxonomy" id="614101"/>
    <lineage>
        <taxon>Eukaryota</taxon>
        <taxon>Metazoa</taxon>
        <taxon>Ecdysozoa</taxon>
        <taxon>Arthropoda</taxon>
        <taxon>Hexapoda</taxon>
        <taxon>Insecta</taxon>
        <taxon>Pterygota</taxon>
        <taxon>Neoptera</taxon>
        <taxon>Polyneoptera</taxon>
        <taxon>Phasmatodea</taxon>
        <taxon>Verophasmatodea</taxon>
        <taxon>Anareolatae</taxon>
        <taxon>Phasmatidae</taxon>
        <taxon>Eurycanthinae</taxon>
        <taxon>Dryococelus</taxon>
    </lineage>
</organism>
<name>A0ABQ9IKF2_9NEOP</name>
<dbReference type="Gene3D" id="3.30.420.10">
    <property type="entry name" value="Ribonuclease H-like superfamily/Ribonuclease H"/>
    <property type="match status" value="1"/>
</dbReference>
<evidence type="ECO:0000313" key="3">
    <source>
        <dbReference type="Proteomes" id="UP001159363"/>
    </source>
</evidence>
<dbReference type="Pfam" id="PF17921">
    <property type="entry name" value="Integrase_H2C2"/>
    <property type="match status" value="1"/>
</dbReference>
<dbReference type="SUPFAM" id="SSF53098">
    <property type="entry name" value="Ribonuclease H-like"/>
    <property type="match status" value="1"/>
</dbReference>
<dbReference type="InterPro" id="IPR012337">
    <property type="entry name" value="RNaseH-like_sf"/>
</dbReference>
<evidence type="ECO:0000259" key="1">
    <source>
        <dbReference type="Pfam" id="PF17921"/>
    </source>
</evidence>
<feature type="domain" description="Integrase zinc-binding" evidence="1">
    <location>
        <begin position="5"/>
        <end position="52"/>
    </location>
</feature>
<evidence type="ECO:0000313" key="2">
    <source>
        <dbReference type="EMBL" id="KAJ8896781.1"/>
    </source>
</evidence>
<dbReference type="Gene3D" id="1.10.340.70">
    <property type="match status" value="1"/>
</dbReference>
<sequence>MILISKDLCVDICRHFHDHPNAGHPETRETLIVMSTRYIWDGMSWDVYQYIADGQTTKAMHAMDSNICQSNGTLSPQYQGKQIPVSLEDIFPQWVTAFPLPSQESHHIIRKFKQCSFPMLGIPAEHFDRERHPVKKWLLACQEWGAETWTTPPYYLQANPTE</sequence>